<keyword evidence="3" id="KW-1185">Reference proteome</keyword>
<reference evidence="2" key="1">
    <citation type="submission" date="2023-07" db="EMBL/GenBank/DDBJ databases">
        <title>Chromosome-level Genome Assembly of Striped Snakehead (Channa striata).</title>
        <authorList>
            <person name="Liu H."/>
        </authorList>
    </citation>
    <scope>NUCLEOTIDE SEQUENCE</scope>
    <source>
        <strain evidence="2">Gz</strain>
        <tissue evidence="2">Muscle</tissue>
    </source>
</reference>
<accession>A0AA88SUM0</accession>
<feature type="compositionally biased region" description="Polar residues" evidence="1">
    <location>
        <begin position="79"/>
        <end position="98"/>
    </location>
</feature>
<feature type="compositionally biased region" description="Basic residues" evidence="1">
    <location>
        <begin position="65"/>
        <end position="76"/>
    </location>
</feature>
<name>A0AA88SUM0_CHASR</name>
<organism evidence="2 3">
    <name type="scientific">Channa striata</name>
    <name type="common">Snakehead murrel</name>
    <name type="synonym">Ophicephalus striatus</name>
    <dbReference type="NCBI Taxonomy" id="64152"/>
    <lineage>
        <taxon>Eukaryota</taxon>
        <taxon>Metazoa</taxon>
        <taxon>Chordata</taxon>
        <taxon>Craniata</taxon>
        <taxon>Vertebrata</taxon>
        <taxon>Euteleostomi</taxon>
        <taxon>Actinopterygii</taxon>
        <taxon>Neopterygii</taxon>
        <taxon>Teleostei</taxon>
        <taxon>Neoteleostei</taxon>
        <taxon>Acanthomorphata</taxon>
        <taxon>Anabantaria</taxon>
        <taxon>Anabantiformes</taxon>
        <taxon>Channoidei</taxon>
        <taxon>Channidae</taxon>
        <taxon>Channa</taxon>
    </lineage>
</organism>
<comment type="caution">
    <text evidence="2">The sequence shown here is derived from an EMBL/GenBank/DDBJ whole genome shotgun (WGS) entry which is preliminary data.</text>
</comment>
<dbReference type="Proteomes" id="UP001187415">
    <property type="component" value="Unassembled WGS sequence"/>
</dbReference>
<dbReference type="EMBL" id="JAUPFM010000005">
    <property type="protein sequence ID" value="KAK2852024.1"/>
    <property type="molecule type" value="Genomic_DNA"/>
</dbReference>
<gene>
    <name evidence="2" type="ORF">Q5P01_008300</name>
</gene>
<protein>
    <submittedName>
        <fullName evidence="2">Uncharacterized protein</fullName>
    </submittedName>
</protein>
<proteinExistence type="predicted"/>
<evidence type="ECO:0000313" key="3">
    <source>
        <dbReference type="Proteomes" id="UP001187415"/>
    </source>
</evidence>
<evidence type="ECO:0000313" key="2">
    <source>
        <dbReference type="EMBL" id="KAK2852024.1"/>
    </source>
</evidence>
<evidence type="ECO:0000256" key="1">
    <source>
        <dbReference type="SAM" id="MobiDB-lite"/>
    </source>
</evidence>
<dbReference type="AlphaFoldDB" id="A0AA88SUM0"/>
<sequence length="98" mass="10570">MPTATTREGRCPPLSQLFLASASALSLPLSPQLLISLFQGWSSSLKTEPQSVNKAVSAVNGGRQAGRKKERRRGRARCQQISSCNSHAAESSKTQNKM</sequence>
<feature type="region of interest" description="Disordered" evidence="1">
    <location>
        <begin position="49"/>
        <end position="98"/>
    </location>
</feature>